<dbReference type="Gene3D" id="2.40.30.170">
    <property type="match status" value="1"/>
</dbReference>
<dbReference type="InterPro" id="IPR058627">
    <property type="entry name" value="MdtA-like_C"/>
</dbReference>
<feature type="domain" description="Multidrug resistance protein MdtA-like barrel-sandwich hybrid" evidence="5">
    <location>
        <begin position="177"/>
        <end position="314"/>
    </location>
</feature>
<proteinExistence type="inferred from homology"/>
<dbReference type="RefSeq" id="WP_380202295.1">
    <property type="nucleotide sequence ID" value="NZ_JBHTEK010000001.1"/>
</dbReference>
<feature type="region of interest" description="Disordered" evidence="3">
    <location>
        <begin position="38"/>
        <end position="110"/>
    </location>
</feature>
<dbReference type="Pfam" id="PF25967">
    <property type="entry name" value="RND-MFP_C"/>
    <property type="match status" value="1"/>
</dbReference>
<dbReference type="InterPro" id="IPR058626">
    <property type="entry name" value="MdtA-like_b-barrel"/>
</dbReference>
<dbReference type="Proteomes" id="UP001596513">
    <property type="component" value="Unassembled WGS sequence"/>
</dbReference>
<evidence type="ECO:0000256" key="2">
    <source>
        <dbReference type="ARBA" id="ARBA00009477"/>
    </source>
</evidence>
<dbReference type="InterPro" id="IPR006143">
    <property type="entry name" value="RND_pump_MFP"/>
</dbReference>
<reference evidence="9" key="1">
    <citation type="journal article" date="2019" name="Int. J. Syst. Evol. Microbiol.">
        <title>The Global Catalogue of Microorganisms (GCM) 10K type strain sequencing project: providing services to taxonomists for standard genome sequencing and annotation.</title>
        <authorList>
            <consortium name="The Broad Institute Genomics Platform"/>
            <consortium name="The Broad Institute Genome Sequencing Center for Infectious Disease"/>
            <person name="Wu L."/>
            <person name="Ma J."/>
        </authorList>
    </citation>
    <scope>NUCLEOTIDE SEQUENCE [LARGE SCALE GENOMIC DNA]</scope>
    <source>
        <strain evidence="9">JCM 19635</strain>
    </source>
</reference>
<dbReference type="PANTHER" id="PTHR30158">
    <property type="entry name" value="ACRA/E-RELATED COMPONENT OF DRUG EFFLUX TRANSPORTER"/>
    <property type="match status" value="1"/>
</dbReference>
<dbReference type="Pfam" id="PF25917">
    <property type="entry name" value="BSH_RND"/>
    <property type="match status" value="1"/>
</dbReference>
<dbReference type="Gene3D" id="1.10.287.470">
    <property type="entry name" value="Helix hairpin bin"/>
    <property type="match status" value="1"/>
</dbReference>
<feature type="domain" description="Multidrug resistance protein MdtA-like C-terminal permuted SH3" evidence="7">
    <location>
        <begin position="412"/>
        <end position="470"/>
    </location>
</feature>
<dbReference type="Gene3D" id="2.40.50.100">
    <property type="match status" value="1"/>
</dbReference>
<keyword evidence="9" id="KW-1185">Reference proteome</keyword>
<organism evidence="8 9">
    <name type="scientific">Hymenobacter humi</name>
    <dbReference type="NCBI Taxonomy" id="1411620"/>
    <lineage>
        <taxon>Bacteria</taxon>
        <taxon>Pseudomonadati</taxon>
        <taxon>Bacteroidota</taxon>
        <taxon>Cytophagia</taxon>
        <taxon>Cytophagales</taxon>
        <taxon>Hymenobacteraceae</taxon>
        <taxon>Hymenobacter</taxon>
    </lineage>
</organism>
<dbReference type="InterPro" id="IPR058625">
    <property type="entry name" value="MdtA-like_BSH"/>
</dbReference>
<comment type="caution">
    <text evidence="8">The sequence shown here is derived from an EMBL/GenBank/DDBJ whole genome shotgun (WGS) entry which is preliminary data.</text>
</comment>
<feature type="domain" description="Multidrug resistance protein MdtA-like beta-barrel" evidence="6">
    <location>
        <begin position="341"/>
        <end position="406"/>
    </location>
</feature>
<dbReference type="InterPro" id="IPR058624">
    <property type="entry name" value="MdtA-like_HH"/>
</dbReference>
<dbReference type="SUPFAM" id="SSF111369">
    <property type="entry name" value="HlyD-like secretion proteins"/>
    <property type="match status" value="1"/>
</dbReference>
<feature type="compositionally biased region" description="Basic and acidic residues" evidence="3">
    <location>
        <begin position="38"/>
        <end position="48"/>
    </location>
</feature>
<name>A0ABW2U2N3_9BACT</name>
<evidence type="ECO:0000259" key="6">
    <source>
        <dbReference type="Pfam" id="PF25944"/>
    </source>
</evidence>
<dbReference type="PANTHER" id="PTHR30158:SF23">
    <property type="entry name" value="MULTIDRUG RESISTANCE PROTEIN MEXA"/>
    <property type="match status" value="1"/>
</dbReference>
<sequence>MLLPPVPRPTNVLALLFGGALVLSLGLNSWLLASWPDDRPTDESTEPGRHHRRPPPHPAPAGPLPAPPAAPGQPAAGLAHPSFRPGCGRPIMPSPPKNMIPTQMPTRPHSRTRLLTPARRPWLSALAGLLALGLGGCSADGKSPEKAPAPDVLPVVTLKTSERELFHDYVADVQAVRNVEVRAQVAGFLEEIFVDEGRPVKKGQPLFRISASAYQNKLSQARAAVASAQALAASARLEQGRVKLLVEKNIIAKTELALATSKLQDADARVADARAGEAAARTNLSYTLIRAPFDGIIDRIPLKKGSVVEEGTLLTTVSDLREVYAYFNVGEGEYLQYVKARQQNPTHHSDSVQMTLADGSVYPQAGRIETTESEFNPNTGSLAFRARFANPQRLLKHGASGRIRLTTTLPTALLLPQKAVFEIQDKNYVYVVDQANAVHIRSFKPLARTGDFYVVQDGLRPGERVVYEGAPGLKNGQRIAPRPVAVDSLLAM</sequence>
<evidence type="ECO:0000256" key="3">
    <source>
        <dbReference type="SAM" id="MobiDB-lite"/>
    </source>
</evidence>
<evidence type="ECO:0000313" key="8">
    <source>
        <dbReference type="EMBL" id="MFC7667620.1"/>
    </source>
</evidence>
<evidence type="ECO:0000256" key="1">
    <source>
        <dbReference type="ARBA" id="ARBA00004196"/>
    </source>
</evidence>
<dbReference type="Gene3D" id="2.40.420.20">
    <property type="match status" value="1"/>
</dbReference>
<dbReference type="Pfam" id="PF25944">
    <property type="entry name" value="Beta-barrel_RND"/>
    <property type="match status" value="1"/>
</dbReference>
<comment type="subcellular location">
    <subcellularLocation>
        <location evidence="1">Cell envelope</location>
    </subcellularLocation>
</comment>
<evidence type="ECO:0000313" key="9">
    <source>
        <dbReference type="Proteomes" id="UP001596513"/>
    </source>
</evidence>
<gene>
    <name evidence="8" type="ORF">ACFQT0_09655</name>
</gene>
<evidence type="ECO:0000259" key="5">
    <source>
        <dbReference type="Pfam" id="PF25917"/>
    </source>
</evidence>
<dbReference type="Pfam" id="PF25876">
    <property type="entry name" value="HH_MFP_RND"/>
    <property type="match status" value="1"/>
</dbReference>
<feature type="compositionally biased region" description="Pro residues" evidence="3">
    <location>
        <begin position="56"/>
        <end position="71"/>
    </location>
</feature>
<protein>
    <submittedName>
        <fullName evidence="8">Efflux RND transporter periplasmic adaptor subunit</fullName>
    </submittedName>
</protein>
<feature type="domain" description="Multidrug resistance protein MdtA-like alpha-helical hairpin" evidence="4">
    <location>
        <begin position="218"/>
        <end position="287"/>
    </location>
</feature>
<evidence type="ECO:0000259" key="7">
    <source>
        <dbReference type="Pfam" id="PF25967"/>
    </source>
</evidence>
<accession>A0ABW2U2N3</accession>
<dbReference type="NCBIfam" id="TIGR01730">
    <property type="entry name" value="RND_mfp"/>
    <property type="match status" value="1"/>
</dbReference>
<dbReference type="EMBL" id="JBHTEK010000001">
    <property type="protein sequence ID" value="MFC7667620.1"/>
    <property type="molecule type" value="Genomic_DNA"/>
</dbReference>
<evidence type="ECO:0000259" key="4">
    <source>
        <dbReference type="Pfam" id="PF25876"/>
    </source>
</evidence>
<comment type="similarity">
    <text evidence="2">Belongs to the membrane fusion protein (MFP) (TC 8.A.1) family.</text>
</comment>
<feature type="compositionally biased region" description="Low complexity" evidence="3">
    <location>
        <begin position="72"/>
        <end position="81"/>
    </location>
</feature>